<evidence type="ECO:0000256" key="1">
    <source>
        <dbReference type="SAM" id="MobiDB-lite"/>
    </source>
</evidence>
<feature type="compositionally biased region" description="Basic and acidic residues" evidence="1">
    <location>
        <begin position="54"/>
        <end position="70"/>
    </location>
</feature>
<protein>
    <submittedName>
        <fullName evidence="3">Uncharacterized protein</fullName>
    </submittedName>
</protein>
<keyword evidence="2" id="KW-0732">Signal</keyword>
<dbReference type="Proteomes" id="UP001321492">
    <property type="component" value="Unassembled WGS sequence"/>
</dbReference>
<name>A0ABT7AJP0_9HYPH</name>
<keyword evidence="4" id="KW-1185">Reference proteome</keyword>
<gene>
    <name evidence="3" type="ORF">QNA08_15335</name>
</gene>
<feature type="chain" id="PRO_5045918581" evidence="2">
    <location>
        <begin position="21"/>
        <end position="94"/>
    </location>
</feature>
<accession>A0ABT7AJP0</accession>
<evidence type="ECO:0000313" key="4">
    <source>
        <dbReference type="Proteomes" id="UP001321492"/>
    </source>
</evidence>
<feature type="region of interest" description="Disordered" evidence="1">
    <location>
        <begin position="48"/>
        <end position="94"/>
    </location>
</feature>
<organism evidence="3 4">
    <name type="scientific">Chelatococcus albus</name>
    <dbReference type="NCBI Taxonomy" id="3047466"/>
    <lineage>
        <taxon>Bacteria</taxon>
        <taxon>Pseudomonadati</taxon>
        <taxon>Pseudomonadota</taxon>
        <taxon>Alphaproteobacteria</taxon>
        <taxon>Hyphomicrobiales</taxon>
        <taxon>Chelatococcaceae</taxon>
        <taxon>Chelatococcus</taxon>
    </lineage>
</organism>
<reference evidence="3 4" key="1">
    <citation type="submission" date="2023-05" db="EMBL/GenBank/DDBJ databases">
        <title>Chelatococcus sp. nov., a moderately thermophilic bacterium isolated from hot spring microbial mat.</title>
        <authorList>
            <person name="Hu C.-J."/>
            <person name="Li W.-J."/>
        </authorList>
    </citation>
    <scope>NUCLEOTIDE SEQUENCE [LARGE SCALE GENOMIC DNA]</scope>
    <source>
        <strain evidence="3 4">SYSU G07232</strain>
    </source>
</reference>
<evidence type="ECO:0000313" key="3">
    <source>
        <dbReference type="EMBL" id="MDJ1159597.1"/>
    </source>
</evidence>
<comment type="caution">
    <text evidence="3">The sequence shown here is derived from an EMBL/GenBank/DDBJ whole genome shotgun (WGS) entry which is preliminary data.</text>
</comment>
<feature type="signal peptide" evidence="2">
    <location>
        <begin position="1"/>
        <end position="20"/>
    </location>
</feature>
<proteinExistence type="predicted"/>
<evidence type="ECO:0000256" key="2">
    <source>
        <dbReference type="SAM" id="SignalP"/>
    </source>
</evidence>
<dbReference type="EMBL" id="JASJEV010000011">
    <property type="protein sequence ID" value="MDJ1159597.1"/>
    <property type="molecule type" value="Genomic_DNA"/>
</dbReference>
<sequence length="94" mass="9917">MRRVATLLVTTLALAGVVDAAAAQTRQKPRGQAAQENYFDQPGVLPAYPAPQRARGDVDAAPTRDDRFGRDVLPPAIGGGKSAIGNIDLNPPRQ</sequence>